<keyword evidence="10 11" id="KW-0961">Cell wall biogenesis/degradation</keyword>
<feature type="transmembrane region" description="Helical" evidence="10">
    <location>
        <begin position="411"/>
        <end position="431"/>
    </location>
</feature>
<dbReference type="PRINTS" id="PR01806">
    <property type="entry name" value="VIRFACTRMVIN"/>
</dbReference>
<evidence type="ECO:0000256" key="6">
    <source>
        <dbReference type="ARBA" id="ARBA00022989"/>
    </source>
</evidence>
<keyword evidence="13" id="KW-1185">Reference proteome</keyword>
<dbReference type="InterPro" id="IPR051050">
    <property type="entry name" value="Lipid_II_flippase_MurJ/MviN"/>
</dbReference>
<accession>A0A7G1QC69</accession>
<evidence type="ECO:0000256" key="11">
    <source>
        <dbReference type="PIRNR" id="PIRNR002869"/>
    </source>
</evidence>
<feature type="transmembrane region" description="Helical" evidence="10">
    <location>
        <begin position="483"/>
        <end position="503"/>
    </location>
</feature>
<sequence length="518" mass="57376">MSIQLLKSTAVVGGSTLLSRILGFIRDMVIAQAFGAGLAADTFFVAFKIPNFLRRLFAEGAFSQAFVPVFSSYVVSKDLIETKTLIDRVTGTLGIVLLFVTGLGIVGAPLLVIIFAPGFVKDLDQYKLAIKLLQITFPYLFFISLTALAAGILNTYKRFSVPAITPIFLNITLIISALWIAPTLTTPIIALAWGVFFAGLIQLLFQIPFLRQLKFLPKPYFAWKDTGVQKIFTLMLPAIIGSSVSQINLLVDTILASFLTTGSISWLYYGDRLVEFPLGVFGIALSTVILPTLSEKYSKDSPRDFSHTLDWALRWACLISIPAAIGLALLATPIITTLFYHGEFGKHDVIMTVYSLIAYCFGLAPFILIKILASGFYARQDTKTPMKIGIISMVSNIILNIILMFPLAHVGLALATSLSAWLNATLLLIYLKRRSIYIPQPKWFLLGAQITIASSLMAFFILWKNSSLVDWIQWNLTSRIEHLLILISLAMAIYLISLLLVGVKPKMLIMNKYNNSYI</sequence>
<dbReference type="GO" id="GO:0008360">
    <property type="term" value="P:regulation of cell shape"/>
    <property type="evidence" value="ECO:0007669"/>
    <property type="project" value="UniProtKB-UniRule"/>
</dbReference>
<feature type="transmembrane region" description="Helical" evidence="10">
    <location>
        <begin position="95"/>
        <end position="120"/>
    </location>
</feature>
<evidence type="ECO:0000313" key="12">
    <source>
        <dbReference type="EMBL" id="CAB1277525.1"/>
    </source>
</evidence>
<dbReference type="PIRSF" id="PIRSF002869">
    <property type="entry name" value="MviN"/>
    <property type="match status" value="1"/>
</dbReference>
<keyword evidence="3 10" id="KW-0812">Transmembrane</keyword>
<gene>
    <name evidence="10 12" type="primary">murJ</name>
    <name evidence="12" type="ORF">NSCAC_1712</name>
</gene>
<dbReference type="GO" id="GO:0015648">
    <property type="term" value="F:lipid-linked peptidoglycan transporter activity"/>
    <property type="evidence" value="ECO:0007669"/>
    <property type="project" value="UniProtKB-UniRule"/>
</dbReference>
<evidence type="ECO:0000256" key="8">
    <source>
        <dbReference type="ARBA" id="ARBA00060041"/>
    </source>
</evidence>
<dbReference type="InterPro" id="IPR004268">
    <property type="entry name" value="MurJ"/>
</dbReference>
<feature type="transmembrane region" description="Helical" evidence="10">
    <location>
        <begin position="227"/>
        <end position="244"/>
    </location>
</feature>
<evidence type="ECO:0000313" key="13">
    <source>
        <dbReference type="Proteomes" id="UP000516072"/>
    </source>
</evidence>
<keyword evidence="5 10" id="KW-0573">Peptidoglycan synthesis</keyword>
<comment type="subcellular location">
    <subcellularLocation>
        <location evidence="10">Cell inner membrane</location>
        <topology evidence="10">Multi-pass membrane protein</topology>
    </subcellularLocation>
    <subcellularLocation>
        <location evidence="1">Cell membrane</location>
        <topology evidence="1">Multi-pass membrane protein</topology>
    </subcellularLocation>
</comment>
<dbReference type="GO" id="GO:0005886">
    <property type="term" value="C:plasma membrane"/>
    <property type="evidence" value="ECO:0007669"/>
    <property type="project" value="UniProtKB-SubCell"/>
</dbReference>
<dbReference type="CDD" id="cd13123">
    <property type="entry name" value="MATE_MurJ_like"/>
    <property type="match status" value="1"/>
</dbReference>
<feature type="transmembrane region" description="Helical" evidence="10">
    <location>
        <begin position="29"/>
        <end position="49"/>
    </location>
</feature>
<evidence type="ECO:0000256" key="5">
    <source>
        <dbReference type="ARBA" id="ARBA00022984"/>
    </source>
</evidence>
<keyword evidence="4 10" id="KW-0133">Cell shape</keyword>
<comment type="function">
    <text evidence="8 10 11">Involved in peptidoglycan biosynthesis. Transports lipid-linked peptidoglycan precursors from the inner to the outer leaflet of the cytoplasmic membrane.</text>
</comment>
<evidence type="ECO:0000256" key="10">
    <source>
        <dbReference type="HAMAP-Rule" id="MF_02078"/>
    </source>
</evidence>
<dbReference type="PANTHER" id="PTHR47019:SF1">
    <property type="entry name" value="LIPID II FLIPPASE MURJ"/>
    <property type="match status" value="1"/>
</dbReference>
<organism evidence="12 13">
    <name type="scientific">Candidatus Nitrosacidococcus tergens</name>
    <dbReference type="NCBI Taxonomy" id="553981"/>
    <lineage>
        <taxon>Bacteria</taxon>
        <taxon>Pseudomonadati</taxon>
        <taxon>Pseudomonadota</taxon>
        <taxon>Gammaproteobacteria</taxon>
        <taxon>Chromatiales</taxon>
        <taxon>Chromatiaceae</taxon>
        <taxon>Candidatus Nitrosacidococcus</taxon>
    </lineage>
</organism>
<dbReference type="PANTHER" id="PTHR47019">
    <property type="entry name" value="LIPID II FLIPPASE MURJ"/>
    <property type="match status" value="1"/>
</dbReference>
<dbReference type="GO" id="GO:0071555">
    <property type="term" value="P:cell wall organization"/>
    <property type="evidence" value="ECO:0007669"/>
    <property type="project" value="UniProtKB-UniRule"/>
</dbReference>
<comment type="similarity">
    <text evidence="9 10 11">Belongs to the MurJ/MviN family.</text>
</comment>
<feature type="transmembrane region" description="Helical" evidence="10">
    <location>
        <begin position="159"/>
        <end position="181"/>
    </location>
</feature>
<dbReference type="HAMAP" id="MF_02078">
    <property type="entry name" value="MurJ_MviN"/>
    <property type="match status" value="1"/>
</dbReference>
<dbReference type="NCBIfam" id="TIGR01695">
    <property type="entry name" value="murJ_mviN"/>
    <property type="match status" value="1"/>
</dbReference>
<evidence type="ECO:0000256" key="4">
    <source>
        <dbReference type="ARBA" id="ARBA00022960"/>
    </source>
</evidence>
<feature type="transmembrane region" description="Helical" evidence="10">
    <location>
        <begin position="315"/>
        <end position="340"/>
    </location>
</feature>
<dbReference type="UniPathway" id="UPA00219"/>
<dbReference type="Proteomes" id="UP000516072">
    <property type="component" value="Chromosome"/>
</dbReference>
<keyword evidence="6 10" id="KW-1133">Transmembrane helix</keyword>
<dbReference type="GO" id="GO:0034204">
    <property type="term" value="P:lipid translocation"/>
    <property type="evidence" value="ECO:0007669"/>
    <property type="project" value="TreeGrafter"/>
</dbReference>
<feature type="transmembrane region" description="Helical" evidence="10">
    <location>
        <begin position="188"/>
        <end position="207"/>
    </location>
</feature>
<dbReference type="KEGG" id="ntg:NSCAC_1712"/>
<protein>
    <recommendedName>
        <fullName evidence="10">Probable lipid II flippase MurJ</fullName>
    </recommendedName>
</protein>
<keyword evidence="7 10" id="KW-0472">Membrane</keyword>
<evidence type="ECO:0000256" key="2">
    <source>
        <dbReference type="ARBA" id="ARBA00022475"/>
    </source>
</evidence>
<evidence type="ECO:0000256" key="7">
    <source>
        <dbReference type="ARBA" id="ARBA00023136"/>
    </source>
</evidence>
<feature type="transmembrane region" description="Helical" evidence="10">
    <location>
        <begin position="276"/>
        <end position="294"/>
    </location>
</feature>
<comment type="pathway">
    <text evidence="10">Cell wall biogenesis; peptidoglycan biosynthesis.</text>
</comment>
<feature type="transmembrane region" description="Helical" evidence="10">
    <location>
        <begin position="352"/>
        <end position="373"/>
    </location>
</feature>
<evidence type="ECO:0000256" key="3">
    <source>
        <dbReference type="ARBA" id="ARBA00022692"/>
    </source>
</evidence>
<feature type="transmembrane region" description="Helical" evidence="10">
    <location>
        <begin position="132"/>
        <end position="153"/>
    </location>
</feature>
<evidence type="ECO:0000256" key="1">
    <source>
        <dbReference type="ARBA" id="ARBA00004651"/>
    </source>
</evidence>
<keyword evidence="10 11" id="KW-0813">Transport</keyword>
<keyword evidence="10" id="KW-0997">Cell inner membrane</keyword>
<dbReference type="RefSeq" id="WP_197744355.1">
    <property type="nucleotide sequence ID" value="NZ_LR778175.1"/>
</dbReference>
<reference evidence="12 13" key="1">
    <citation type="submission" date="2020-03" db="EMBL/GenBank/DDBJ databases">
        <authorList>
            <person name="Picone N."/>
        </authorList>
    </citation>
    <scope>NUCLEOTIDE SEQUENCE [LARGE SCALE GENOMIC DNA]</scope>
    <source>
        <strain evidence="12">NSCAC1</strain>
    </source>
</reference>
<feature type="transmembrane region" description="Helical" evidence="10">
    <location>
        <begin position="385"/>
        <end position="405"/>
    </location>
</feature>
<dbReference type="AlphaFoldDB" id="A0A7G1QC69"/>
<evidence type="ECO:0000256" key="9">
    <source>
        <dbReference type="ARBA" id="ARBA00061532"/>
    </source>
</evidence>
<dbReference type="Pfam" id="PF03023">
    <property type="entry name" value="MurJ"/>
    <property type="match status" value="1"/>
</dbReference>
<keyword evidence="2 10" id="KW-1003">Cell membrane</keyword>
<name>A0A7G1QC69_9GAMM</name>
<proteinExistence type="inferred from homology"/>
<dbReference type="EMBL" id="LR778175">
    <property type="protein sequence ID" value="CAB1277525.1"/>
    <property type="molecule type" value="Genomic_DNA"/>
</dbReference>
<dbReference type="GO" id="GO:0009252">
    <property type="term" value="P:peptidoglycan biosynthetic process"/>
    <property type="evidence" value="ECO:0007669"/>
    <property type="project" value="UniProtKB-UniRule"/>
</dbReference>
<feature type="transmembrane region" description="Helical" evidence="10">
    <location>
        <begin position="443"/>
        <end position="463"/>
    </location>
</feature>